<dbReference type="EMBL" id="KZ824682">
    <property type="protein sequence ID" value="RAK73256.1"/>
    <property type="molecule type" value="Genomic_DNA"/>
</dbReference>
<reference evidence="2 3" key="1">
    <citation type="submission" date="2018-02" db="EMBL/GenBank/DDBJ databases">
        <title>The genomes of Aspergillus section Nigri reveals drivers in fungal speciation.</title>
        <authorList>
            <consortium name="DOE Joint Genome Institute"/>
            <person name="Vesth T.C."/>
            <person name="Nybo J."/>
            <person name="Theobald S."/>
            <person name="Brandl J."/>
            <person name="Frisvad J.C."/>
            <person name="Nielsen K.F."/>
            <person name="Lyhne E.K."/>
            <person name="Kogle M.E."/>
            <person name="Kuo A."/>
            <person name="Riley R."/>
            <person name="Clum A."/>
            <person name="Nolan M."/>
            <person name="Lipzen A."/>
            <person name="Salamov A."/>
            <person name="Henrissat B."/>
            <person name="Wiebenga A."/>
            <person name="De vries R.P."/>
            <person name="Grigoriev I.V."/>
            <person name="Mortensen U.H."/>
            <person name="Andersen M.R."/>
            <person name="Baker S.E."/>
        </authorList>
    </citation>
    <scope>NUCLEOTIDE SEQUENCE [LARGE SCALE GENOMIC DNA]</scope>
    <source>
        <strain evidence="2 3">CBS 313.89</strain>
    </source>
</reference>
<dbReference type="VEuPathDB" id="FungiDB:BO72DRAFT_500214"/>
<dbReference type="AlphaFoldDB" id="A0A8G1RKT7"/>
<name>A0A8G1RKT7_9EURO</name>
<protein>
    <submittedName>
        <fullName evidence="2">Uncharacterized protein</fullName>
    </submittedName>
</protein>
<keyword evidence="3" id="KW-1185">Reference proteome</keyword>
<organism evidence="2 3">
    <name type="scientific">Aspergillus fijiensis CBS 313.89</name>
    <dbReference type="NCBI Taxonomy" id="1448319"/>
    <lineage>
        <taxon>Eukaryota</taxon>
        <taxon>Fungi</taxon>
        <taxon>Dikarya</taxon>
        <taxon>Ascomycota</taxon>
        <taxon>Pezizomycotina</taxon>
        <taxon>Eurotiomycetes</taxon>
        <taxon>Eurotiomycetidae</taxon>
        <taxon>Eurotiales</taxon>
        <taxon>Aspergillaceae</taxon>
        <taxon>Aspergillus</taxon>
    </lineage>
</organism>
<sequence>MALTYLDMIILIASIPEFALLILAGARLGRHCALRLFARDDRHLPVANVRIAYTRKNEDELHHVMEMLRHPRISGPLYLTAIVR</sequence>
<dbReference type="RefSeq" id="XP_040797266.1">
    <property type="nucleotide sequence ID" value="XM_040948889.1"/>
</dbReference>
<proteinExistence type="predicted"/>
<keyword evidence="1" id="KW-0472">Membrane</keyword>
<keyword evidence="1" id="KW-0812">Transmembrane</keyword>
<evidence type="ECO:0000256" key="1">
    <source>
        <dbReference type="SAM" id="Phobius"/>
    </source>
</evidence>
<evidence type="ECO:0000313" key="3">
    <source>
        <dbReference type="Proteomes" id="UP000249789"/>
    </source>
</evidence>
<keyword evidence="1" id="KW-1133">Transmembrane helix</keyword>
<gene>
    <name evidence="2" type="ORF">BO72DRAFT_500214</name>
</gene>
<feature type="transmembrane region" description="Helical" evidence="1">
    <location>
        <begin position="6"/>
        <end position="26"/>
    </location>
</feature>
<dbReference type="Proteomes" id="UP000249789">
    <property type="component" value="Unassembled WGS sequence"/>
</dbReference>
<evidence type="ECO:0000313" key="2">
    <source>
        <dbReference type="EMBL" id="RAK73256.1"/>
    </source>
</evidence>
<dbReference type="GeneID" id="63866222"/>
<accession>A0A8G1RKT7</accession>